<accession>A0A448NSB4</accession>
<dbReference type="PROSITE" id="PS51257">
    <property type="entry name" value="PROKAR_LIPOPROTEIN"/>
    <property type="match status" value="1"/>
</dbReference>
<name>A0A448NSB4_9FLAO</name>
<dbReference type="Pfam" id="PF12385">
    <property type="entry name" value="Peptidase_C70"/>
    <property type="match status" value="1"/>
</dbReference>
<dbReference type="KEGG" id="cant:NCTC13489_01905"/>
<keyword evidence="3" id="KW-1185">Reference proteome</keyword>
<dbReference type="RefSeq" id="WP_034717652.1">
    <property type="nucleotide sequence ID" value="NZ_FOIX01000001.1"/>
</dbReference>
<dbReference type="EMBL" id="LR134441">
    <property type="protein sequence ID" value="VEI00017.1"/>
    <property type="molecule type" value="Genomic_DNA"/>
</dbReference>
<sequence>MKKTIFGLILIGLTLMSCCKPELIGNVANNLRPQETDNWCWAATTQMLAQHFQITVTQCAIANHRLGKNNCCNPKTSGKPCPKNEDCNQAGWLELDFVGLKFSESKTALAWNKLQKQIFCEKKPMGYAYGTPGIVGHVLVIKGYITLSGTRYVVLNDPWSPCAGQERIITYEQYADPAGTSTHWSTWYDLAKK</sequence>
<dbReference type="EMBL" id="JPEP01000002">
    <property type="protein sequence ID" value="KEY17802.1"/>
    <property type="molecule type" value="Genomic_DNA"/>
</dbReference>
<gene>
    <name evidence="1" type="ORF">HY04_04485</name>
    <name evidence="2" type="ORF">NCTC13489_01905</name>
</gene>
<protein>
    <recommendedName>
        <fullName evidence="5">Peptidase C39-like domain-containing protein</fullName>
    </recommendedName>
</protein>
<reference evidence="2 4" key="2">
    <citation type="submission" date="2018-12" db="EMBL/GenBank/DDBJ databases">
        <authorList>
            <consortium name="Pathogen Informatics"/>
        </authorList>
    </citation>
    <scope>NUCLEOTIDE SEQUENCE [LARGE SCALE GENOMIC DNA]</scope>
    <source>
        <strain evidence="2 4">NCTC13489</strain>
    </source>
</reference>
<dbReference type="AlphaFoldDB" id="A0A448NSB4"/>
<dbReference type="Proteomes" id="UP000270036">
    <property type="component" value="Chromosome"/>
</dbReference>
<evidence type="ECO:0000313" key="1">
    <source>
        <dbReference type="EMBL" id="KEY17802.1"/>
    </source>
</evidence>
<evidence type="ECO:0008006" key="5">
    <source>
        <dbReference type="Google" id="ProtNLM"/>
    </source>
</evidence>
<evidence type="ECO:0000313" key="4">
    <source>
        <dbReference type="Proteomes" id="UP000270036"/>
    </source>
</evidence>
<dbReference type="Proteomes" id="UP000028349">
    <property type="component" value="Unassembled WGS sequence"/>
</dbReference>
<dbReference type="InterPro" id="IPR022118">
    <property type="entry name" value="Peptidase_C70_AvrRpt2"/>
</dbReference>
<dbReference type="OrthoDB" id="5148996at2"/>
<dbReference type="STRING" id="266748.HY04_04485"/>
<evidence type="ECO:0000313" key="3">
    <source>
        <dbReference type="Proteomes" id="UP000028349"/>
    </source>
</evidence>
<reference evidence="1 3" key="1">
    <citation type="submission" date="2014-07" db="EMBL/GenBank/DDBJ databases">
        <authorList>
            <person name="Pisani N.G."/>
            <person name="Newman J.D."/>
        </authorList>
    </citation>
    <scope>NUCLEOTIDE SEQUENCE [LARGE SCALE GENOMIC DNA]</scope>
    <source>
        <strain evidence="1 3">LMG 24720</strain>
    </source>
</reference>
<organism evidence="2 4">
    <name type="scientific">Kaistella antarctica</name>
    <dbReference type="NCBI Taxonomy" id="266748"/>
    <lineage>
        <taxon>Bacteria</taxon>
        <taxon>Pseudomonadati</taxon>
        <taxon>Bacteroidota</taxon>
        <taxon>Flavobacteriia</taxon>
        <taxon>Flavobacteriales</taxon>
        <taxon>Weeksellaceae</taxon>
        <taxon>Chryseobacterium group</taxon>
        <taxon>Kaistella</taxon>
    </lineage>
</organism>
<proteinExistence type="predicted"/>
<evidence type="ECO:0000313" key="2">
    <source>
        <dbReference type="EMBL" id="VEI00017.1"/>
    </source>
</evidence>